<gene>
    <name evidence="2" type="ORF">BJ508DRAFT_313937</name>
</gene>
<protein>
    <submittedName>
        <fullName evidence="2">Uncharacterized protein</fullName>
    </submittedName>
</protein>
<keyword evidence="3" id="KW-1185">Reference proteome</keyword>
<feature type="compositionally biased region" description="Polar residues" evidence="1">
    <location>
        <begin position="158"/>
        <end position="170"/>
    </location>
</feature>
<dbReference type="Proteomes" id="UP000275078">
    <property type="component" value="Unassembled WGS sequence"/>
</dbReference>
<proteinExistence type="predicted"/>
<dbReference type="AlphaFoldDB" id="A0A3N4HGY8"/>
<accession>A0A3N4HGY8</accession>
<evidence type="ECO:0000256" key="1">
    <source>
        <dbReference type="SAM" id="MobiDB-lite"/>
    </source>
</evidence>
<organism evidence="2 3">
    <name type="scientific">Ascobolus immersus RN42</name>
    <dbReference type="NCBI Taxonomy" id="1160509"/>
    <lineage>
        <taxon>Eukaryota</taxon>
        <taxon>Fungi</taxon>
        <taxon>Dikarya</taxon>
        <taxon>Ascomycota</taxon>
        <taxon>Pezizomycotina</taxon>
        <taxon>Pezizomycetes</taxon>
        <taxon>Pezizales</taxon>
        <taxon>Ascobolaceae</taxon>
        <taxon>Ascobolus</taxon>
    </lineage>
</organism>
<feature type="compositionally biased region" description="Basic and acidic residues" evidence="1">
    <location>
        <begin position="93"/>
        <end position="107"/>
    </location>
</feature>
<evidence type="ECO:0000313" key="3">
    <source>
        <dbReference type="Proteomes" id="UP000275078"/>
    </source>
</evidence>
<sequence length="223" mass="25379">MHQRARRYEYSSINSGTEGEGYEDEASLLRIHWATLVADKFAIKDSNTNKDYQTEPRDKIRIHCTWKLPSPRARRTGMYMYLASAKENTSTSTDRENGIRSPDEEKRPRRASMGAACFIQWEFEQLRMPPPSRILTNMIHKKDTASQSTREASKLGPKSNSKQETCQSSGDSRRRHTIYDKRAYVLLMKAIEAHEVEAFLFSTSVGVGGGTNFSTTSLPGYQI</sequence>
<reference evidence="2 3" key="1">
    <citation type="journal article" date="2018" name="Nat. Ecol. Evol.">
        <title>Pezizomycetes genomes reveal the molecular basis of ectomycorrhizal truffle lifestyle.</title>
        <authorList>
            <person name="Murat C."/>
            <person name="Payen T."/>
            <person name="Noel B."/>
            <person name="Kuo A."/>
            <person name="Morin E."/>
            <person name="Chen J."/>
            <person name="Kohler A."/>
            <person name="Krizsan K."/>
            <person name="Balestrini R."/>
            <person name="Da Silva C."/>
            <person name="Montanini B."/>
            <person name="Hainaut M."/>
            <person name="Levati E."/>
            <person name="Barry K.W."/>
            <person name="Belfiori B."/>
            <person name="Cichocki N."/>
            <person name="Clum A."/>
            <person name="Dockter R.B."/>
            <person name="Fauchery L."/>
            <person name="Guy J."/>
            <person name="Iotti M."/>
            <person name="Le Tacon F."/>
            <person name="Lindquist E.A."/>
            <person name="Lipzen A."/>
            <person name="Malagnac F."/>
            <person name="Mello A."/>
            <person name="Molinier V."/>
            <person name="Miyauchi S."/>
            <person name="Poulain J."/>
            <person name="Riccioni C."/>
            <person name="Rubini A."/>
            <person name="Sitrit Y."/>
            <person name="Splivallo R."/>
            <person name="Traeger S."/>
            <person name="Wang M."/>
            <person name="Zifcakova L."/>
            <person name="Wipf D."/>
            <person name="Zambonelli A."/>
            <person name="Paolocci F."/>
            <person name="Nowrousian M."/>
            <person name="Ottonello S."/>
            <person name="Baldrian P."/>
            <person name="Spatafora J.W."/>
            <person name="Henrissat B."/>
            <person name="Nagy L.G."/>
            <person name="Aury J.M."/>
            <person name="Wincker P."/>
            <person name="Grigoriev I.V."/>
            <person name="Bonfante P."/>
            <person name="Martin F.M."/>
        </authorList>
    </citation>
    <scope>NUCLEOTIDE SEQUENCE [LARGE SCALE GENOMIC DNA]</scope>
    <source>
        <strain evidence="2 3">RN42</strain>
    </source>
</reference>
<feature type="region of interest" description="Disordered" evidence="1">
    <location>
        <begin position="85"/>
        <end position="111"/>
    </location>
</feature>
<name>A0A3N4HGY8_ASCIM</name>
<feature type="region of interest" description="Disordered" evidence="1">
    <location>
        <begin position="142"/>
        <end position="173"/>
    </location>
</feature>
<feature type="region of interest" description="Disordered" evidence="1">
    <location>
        <begin position="1"/>
        <end position="20"/>
    </location>
</feature>
<dbReference type="EMBL" id="ML119826">
    <property type="protein sequence ID" value="RPA73313.1"/>
    <property type="molecule type" value="Genomic_DNA"/>
</dbReference>
<evidence type="ECO:0000313" key="2">
    <source>
        <dbReference type="EMBL" id="RPA73313.1"/>
    </source>
</evidence>